<evidence type="ECO:0000313" key="4">
    <source>
        <dbReference type="EMBL" id="KAH7425930.1"/>
    </source>
</evidence>
<evidence type="ECO:0000313" key="5">
    <source>
        <dbReference type="Proteomes" id="UP000825935"/>
    </source>
</evidence>
<dbReference type="Pfam" id="PF02463">
    <property type="entry name" value="SMC_N"/>
    <property type="match status" value="1"/>
</dbReference>
<sequence>MEKISHNCIDNDVSQVGPELLRVTLEEARTEKDHIVEVLETLQGQLEEAQSSNLIAVQKLSNLEIEDLEQSIESKVTELQCFQENLMKTESQMEHIAKEEEVKMKMIAHENEAINCTNKDIDQLKVEILGLQKELTQAKMKEDRINHELEELPNPPNEEDVEPANIRDMKCLAAEKCNLKKMLAELNQLHGEQHGISIAEQVAMKERADKLEVFKARRSSIVESIDILMKGIDKSKKKVQEANEAVFQKICQAFSEICSYLLPNKLVSLIKVGDYVEDGVRFAFSNQSSKMSANEWKTKLEELSGGQKTLLSLAFLLAVSIPGRSPLYLLDEIDAALDEENQNRVAKLIKNVISKDSQVICVSHHLTFQQQGDAIIQVTKVDGTTKLYQSLDS</sequence>
<dbReference type="AlphaFoldDB" id="A0A8T2TUK2"/>
<keyword evidence="1" id="KW-0934">Plastid</keyword>
<dbReference type="Gene3D" id="3.40.50.300">
    <property type="entry name" value="P-loop containing nucleotide triphosphate hydrolases"/>
    <property type="match status" value="1"/>
</dbReference>
<gene>
    <name evidence="4" type="ORF">KP509_11G078100</name>
</gene>
<comment type="caution">
    <text evidence="4">The sequence shown here is derived from an EMBL/GenBank/DDBJ whole genome shotgun (WGS) entry which is preliminary data.</text>
</comment>
<keyword evidence="1" id="KW-0150">Chloroplast</keyword>
<keyword evidence="2" id="KW-0175">Coiled coil</keyword>
<evidence type="ECO:0000259" key="3">
    <source>
        <dbReference type="Pfam" id="PF02463"/>
    </source>
</evidence>
<dbReference type="GO" id="GO:0051276">
    <property type="term" value="P:chromosome organization"/>
    <property type="evidence" value="ECO:0007669"/>
    <property type="project" value="UniProtKB-ARBA"/>
</dbReference>
<dbReference type="SUPFAM" id="SSF52540">
    <property type="entry name" value="P-loop containing nucleoside triphosphate hydrolases"/>
    <property type="match status" value="1"/>
</dbReference>
<evidence type="ECO:0000256" key="1">
    <source>
        <dbReference type="ARBA" id="ARBA00022528"/>
    </source>
</evidence>
<evidence type="ECO:0000256" key="2">
    <source>
        <dbReference type="SAM" id="Coils"/>
    </source>
</evidence>
<dbReference type="Proteomes" id="UP000825935">
    <property type="component" value="Chromosome 11"/>
</dbReference>
<protein>
    <recommendedName>
        <fullName evidence="3">RecF/RecN/SMC N-terminal domain-containing protein</fullName>
    </recommendedName>
</protein>
<organism evidence="4 5">
    <name type="scientific">Ceratopteris richardii</name>
    <name type="common">Triangle waterfern</name>
    <dbReference type="NCBI Taxonomy" id="49495"/>
    <lineage>
        <taxon>Eukaryota</taxon>
        <taxon>Viridiplantae</taxon>
        <taxon>Streptophyta</taxon>
        <taxon>Embryophyta</taxon>
        <taxon>Tracheophyta</taxon>
        <taxon>Polypodiopsida</taxon>
        <taxon>Polypodiidae</taxon>
        <taxon>Polypodiales</taxon>
        <taxon>Pteridineae</taxon>
        <taxon>Pteridaceae</taxon>
        <taxon>Parkerioideae</taxon>
        <taxon>Ceratopteris</taxon>
    </lineage>
</organism>
<dbReference type="PANTHER" id="PTHR43977">
    <property type="entry name" value="STRUCTURAL MAINTENANCE OF CHROMOSOMES PROTEIN 3"/>
    <property type="match status" value="1"/>
</dbReference>
<dbReference type="OrthoDB" id="5575062at2759"/>
<keyword evidence="5" id="KW-1185">Reference proteome</keyword>
<feature type="coiled-coil region" evidence="2">
    <location>
        <begin position="25"/>
        <end position="141"/>
    </location>
</feature>
<proteinExistence type="predicted"/>
<dbReference type="EMBL" id="CM035416">
    <property type="protein sequence ID" value="KAH7425930.1"/>
    <property type="molecule type" value="Genomic_DNA"/>
</dbReference>
<feature type="domain" description="RecF/RecN/SMC N-terminal" evidence="3">
    <location>
        <begin position="84"/>
        <end position="384"/>
    </location>
</feature>
<dbReference type="InterPro" id="IPR027417">
    <property type="entry name" value="P-loop_NTPase"/>
</dbReference>
<dbReference type="InterPro" id="IPR003395">
    <property type="entry name" value="RecF/RecN/SMC_N"/>
</dbReference>
<reference evidence="4" key="1">
    <citation type="submission" date="2021-08" db="EMBL/GenBank/DDBJ databases">
        <title>WGS assembly of Ceratopteris richardii.</title>
        <authorList>
            <person name="Marchant D.B."/>
            <person name="Chen G."/>
            <person name="Jenkins J."/>
            <person name="Shu S."/>
            <person name="Leebens-Mack J."/>
            <person name="Grimwood J."/>
            <person name="Schmutz J."/>
            <person name="Soltis P."/>
            <person name="Soltis D."/>
            <person name="Chen Z.-H."/>
        </authorList>
    </citation>
    <scope>NUCLEOTIDE SEQUENCE</scope>
    <source>
        <strain evidence="4">Whitten #5841</strain>
        <tissue evidence="4">Leaf</tissue>
    </source>
</reference>
<name>A0A8T2TUK2_CERRI</name>
<accession>A0A8T2TUK2</accession>